<dbReference type="Gene3D" id="4.10.240.10">
    <property type="entry name" value="Zn(2)-C6 fungal-type DNA-binding domain"/>
    <property type="match status" value="1"/>
</dbReference>
<keyword evidence="5" id="KW-1185">Reference proteome</keyword>
<proteinExistence type="predicted"/>
<name>A0AAD4F3G6_9PEZI</name>
<dbReference type="CDD" id="cd00067">
    <property type="entry name" value="GAL4"/>
    <property type="match status" value="1"/>
</dbReference>
<dbReference type="Proteomes" id="UP001197093">
    <property type="component" value="Unassembled WGS sequence"/>
</dbReference>
<dbReference type="SUPFAM" id="SSF57701">
    <property type="entry name" value="Zn2/Cys6 DNA-binding domain"/>
    <property type="match status" value="1"/>
</dbReference>
<evidence type="ECO:0000313" key="5">
    <source>
        <dbReference type="Proteomes" id="UP001197093"/>
    </source>
</evidence>
<evidence type="ECO:0000256" key="2">
    <source>
        <dbReference type="SAM" id="MobiDB-lite"/>
    </source>
</evidence>
<protein>
    <recommendedName>
        <fullName evidence="3">Zn(2)-C6 fungal-type domain-containing protein</fullName>
    </recommendedName>
</protein>
<dbReference type="InterPro" id="IPR036864">
    <property type="entry name" value="Zn2-C6_fun-type_DNA-bd_sf"/>
</dbReference>
<evidence type="ECO:0000259" key="3">
    <source>
        <dbReference type="SMART" id="SM00066"/>
    </source>
</evidence>
<feature type="domain" description="Zn(2)-C6 fungal-type" evidence="3">
    <location>
        <begin position="17"/>
        <end position="86"/>
    </location>
</feature>
<feature type="region of interest" description="Disordered" evidence="2">
    <location>
        <begin position="417"/>
        <end position="457"/>
    </location>
</feature>
<sequence>MAPSLSRSRPLDPLPPMPRRQSCDRCHEQKVRCVTESRDGALTLGGIAEESESSLAGHVVSSVPCVRCRKAGAVCIYSPSFRPSQAPEGTDCATATQAGKKGLQVLLFVVFVHELLSVGITSSLFSRINRCCQLSGRHWPGNQHDAHDRTCPRAPLEPGQPNTVLWCDKPTLPVPNVTMGPDNVMGSYPWAFTTLPDCSLEEVAQINLRIHLAGRALLSSPSRALACLTSPAVNDIFDAACSLINVVDRFVLSRRPTPAPEPHGADKGQAAARYCTEDLFGSPTLPLSPAIDTALDSSICLMLHSCHQAVLGIFEDLSASILVDLAESPIPTPPRTPTDPSFFPPPQYGHQPTALANLISHILGQLERAFLPLASESKPRPVREQRSMSTPVVTFRQDSPVCGTAAAQGAKVGGFYEQQHQQQHPGAASWQKGGSSPPPSSSHSLWSEMEQRQMRVGSQVKAVEGLLRQPANGL</sequence>
<accession>A0AAD4F3G6</accession>
<keyword evidence="1" id="KW-0539">Nucleus</keyword>
<dbReference type="InterPro" id="IPR001138">
    <property type="entry name" value="Zn2Cys6_DnaBD"/>
</dbReference>
<feature type="region of interest" description="Disordered" evidence="2">
    <location>
        <begin position="1"/>
        <end position="22"/>
    </location>
</feature>
<dbReference type="GO" id="GO:0008270">
    <property type="term" value="F:zinc ion binding"/>
    <property type="evidence" value="ECO:0007669"/>
    <property type="project" value="InterPro"/>
</dbReference>
<comment type="caution">
    <text evidence="4">The sequence shown here is derived from an EMBL/GenBank/DDBJ whole genome shotgun (WGS) entry which is preliminary data.</text>
</comment>
<reference evidence="4" key="1">
    <citation type="submission" date="2023-02" db="EMBL/GenBank/DDBJ databases">
        <authorList>
            <person name="Palmer J.M."/>
        </authorList>
    </citation>
    <scope>NUCLEOTIDE SEQUENCE</scope>
    <source>
        <strain evidence="4">FW57</strain>
    </source>
</reference>
<organism evidence="4 5">
    <name type="scientific">Staphylotrichum longicolle</name>
    <dbReference type="NCBI Taxonomy" id="669026"/>
    <lineage>
        <taxon>Eukaryota</taxon>
        <taxon>Fungi</taxon>
        <taxon>Dikarya</taxon>
        <taxon>Ascomycota</taxon>
        <taxon>Pezizomycotina</taxon>
        <taxon>Sordariomycetes</taxon>
        <taxon>Sordariomycetidae</taxon>
        <taxon>Sordariales</taxon>
        <taxon>Chaetomiaceae</taxon>
        <taxon>Staphylotrichum</taxon>
    </lineage>
</organism>
<evidence type="ECO:0000256" key="1">
    <source>
        <dbReference type="ARBA" id="ARBA00023242"/>
    </source>
</evidence>
<evidence type="ECO:0000313" key="4">
    <source>
        <dbReference type="EMBL" id="KAG7291995.1"/>
    </source>
</evidence>
<dbReference type="EMBL" id="JAHCVI010000001">
    <property type="protein sequence ID" value="KAG7291995.1"/>
    <property type="molecule type" value="Genomic_DNA"/>
</dbReference>
<dbReference type="GO" id="GO:0000981">
    <property type="term" value="F:DNA-binding transcription factor activity, RNA polymerase II-specific"/>
    <property type="evidence" value="ECO:0007669"/>
    <property type="project" value="InterPro"/>
</dbReference>
<gene>
    <name evidence="4" type="ORF">NEMBOFW57_002025</name>
</gene>
<dbReference type="SMART" id="SM00066">
    <property type="entry name" value="GAL4"/>
    <property type="match status" value="1"/>
</dbReference>
<dbReference type="AlphaFoldDB" id="A0AAD4F3G6"/>